<feature type="chain" id="PRO_5044799279" evidence="1">
    <location>
        <begin position="18"/>
        <end position="310"/>
    </location>
</feature>
<evidence type="ECO:0000313" key="3">
    <source>
        <dbReference type="Proteomes" id="UP001552299"/>
    </source>
</evidence>
<evidence type="ECO:0000313" key="2">
    <source>
        <dbReference type="EMBL" id="KAL0909172.1"/>
    </source>
</evidence>
<sequence length="310" mass="35527">MQFLDLICVILQHLSCAEISEESKRQFQNIAFDPLSQQFGPLHVKYAHPKKGWRFPASNQPTTLDWQNSLLVPSGRCRVSGSCIPAPIWKKQSQVCFRPQGSYLRFRGSFRLHHSRRRFAPYVYARLYPSRLPASSRKAQCVCKASSRESQASMIGASDRFQLQALGTSVCGAVMIKSQGIVLRILPMQLKENQADLAELRRTTADRFDTLERGNSSPFKESLQEERRAFIYIVSTKQYRCMANPDLDSGIVYNEQGFIHILHSTFFEINPRIDYTVEEYVERILDTFVEAIEEQLGNVQWHIASDPQQG</sequence>
<gene>
    <name evidence="2" type="ORF">M5K25_020017</name>
</gene>
<evidence type="ECO:0000256" key="1">
    <source>
        <dbReference type="SAM" id="SignalP"/>
    </source>
</evidence>
<accession>A0ABD0UFL9</accession>
<keyword evidence="3" id="KW-1185">Reference proteome</keyword>
<dbReference type="EMBL" id="JANQDX010000016">
    <property type="protein sequence ID" value="KAL0909172.1"/>
    <property type="molecule type" value="Genomic_DNA"/>
</dbReference>
<proteinExistence type="predicted"/>
<comment type="caution">
    <text evidence="2">The sequence shown here is derived from an EMBL/GenBank/DDBJ whole genome shotgun (WGS) entry which is preliminary data.</text>
</comment>
<reference evidence="2 3" key="1">
    <citation type="journal article" date="2024" name="Plant Biotechnol. J.">
        <title>Dendrobium thyrsiflorum genome and its molecular insights into genes involved in important horticultural traits.</title>
        <authorList>
            <person name="Chen B."/>
            <person name="Wang J.Y."/>
            <person name="Zheng P.J."/>
            <person name="Li K.L."/>
            <person name="Liang Y.M."/>
            <person name="Chen X.F."/>
            <person name="Zhang C."/>
            <person name="Zhao X."/>
            <person name="He X."/>
            <person name="Zhang G.Q."/>
            <person name="Liu Z.J."/>
            <person name="Xu Q."/>
        </authorList>
    </citation>
    <scope>NUCLEOTIDE SEQUENCE [LARGE SCALE GENOMIC DNA]</scope>
    <source>
        <strain evidence="2">GZMU011</strain>
    </source>
</reference>
<feature type="signal peptide" evidence="1">
    <location>
        <begin position="1"/>
        <end position="17"/>
    </location>
</feature>
<dbReference type="AlphaFoldDB" id="A0ABD0UFL9"/>
<name>A0ABD0UFL9_DENTH</name>
<keyword evidence="1" id="KW-0732">Signal</keyword>
<dbReference type="Proteomes" id="UP001552299">
    <property type="component" value="Unassembled WGS sequence"/>
</dbReference>
<organism evidence="2 3">
    <name type="scientific">Dendrobium thyrsiflorum</name>
    <name type="common">Pinecone-like raceme dendrobium</name>
    <name type="synonym">Orchid</name>
    <dbReference type="NCBI Taxonomy" id="117978"/>
    <lineage>
        <taxon>Eukaryota</taxon>
        <taxon>Viridiplantae</taxon>
        <taxon>Streptophyta</taxon>
        <taxon>Embryophyta</taxon>
        <taxon>Tracheophyta</taxon>
        <taxon>Spermatophyta</taxon>
        <taxon>Magnoliopsida</taxon>
        <taxon>Liliopsida</taxon>
        <taxon>Asparagales</taxon>
        <taxon>Orchidaceae</taxon>
        <taxon>Epidendroideae</taxon>
        <taxon>Malaxideae</taxon>
        <taxon>Dendrobiinae</taxon>
        <taxon>Dendrobium</taxon>
    </lineage>
</organism>
<protein>
    <submittedName>
        <fullName evidence="2">Uncharacterized protein</fullName>
    </submittedName>
</protein>